<accession>A0A0K1Q680</accession>
<name>A0A0K1Q680_9BACT</name>
<organism evidence="2 3">
    <name type="scientific">Labilithrix luteola</name>
    <dbReference type="NCBI Taxonomy" id="1391654"/>
    <lineage>
        <taxon>Bacteria</taxon>
        <taxon>Pseudomonadati</taxon>
        <taxon>Myxococcota</taxon>
        <taxon>Polyangia</taxon>
        <taxon>Polyangiales</taxon>
        <taxon>Labilitrichaceae</taxon>
        <taxon>Labilithrix</taxon>
    </lineage>
</organism>
<protein>
    <submittedName>
        <fullName evidence="2">Cell surface protein</fullName>
    </submittedName>
</protein>
<dbReference type="EMBL" id="CP012333">
    <property type="protein sequence ID" value="AKV00920.1"/>
    <property type="molecule type" value="Genomic_DNA"/>
</dbReference>
<keyword evidence="1" id="KW-0732">Signal</keyword>
<feature type="chain" id="PRO_5005466661" evidence="1">
    <location>
        <begin position="25"/>
        <end position="261"/>
    </location>
</feature>
<reference evidence="2 3" key="1">
    <citation type="submission" date="2015-08" db="EMBL/GenBank/DDBJ databases">
        <authorList>
            <person name="Babu N.S."/>
            <person name="Beckwith C.J."/>
            <person name="Beseler K.G."/>
            <person name="Brison A."/>
            <person name="Carone J.V."/>
            <person name="Caskin T.P."/>
            <person name="Diamond M."/>
            <person name="Durham M.E."/>
            <person name="Foxe J.M."/>
            <person name="Go M."/>
            <person name="Henderson B.A."/>
            <person name="Jones I.B."/>
            <person name="McGettigan J.A."/>
            <person name="Micheletti S.J."/>
            <person name="Nasrallah M.E."/>
            <person name="Ortiz D."/>
            <person name="Piller C.R."/>
            <person name="Privatt S.R."/>
            <person name="Schneider S.L."/>
            <person name="Sharp S."/>
            <person name="Smith T.C."/>
            <person name="Stanton J.D."/>
            <person name="Ullery H.E."/>
            <person name="Wilson R.J."/>
            <person name="Serrano M.G."/>
            <person name="Buck G."/>
            <person name="Lee V."/>
            <person name="Wang Y."/>
            <person name="Carvalho R."/>
            <person name="Voegtly L."/>
            <person name="Shi R."/>
            <person name="Duckworth R."/>
            <person name="Johnson A."/>
            <person name="Loviza R."/>
            <person name="Walstead R."/>
            <person name="Shah Z."/>
            <person name="Kiflezghi M."/>
            <person name="Wade K."/>
            <person name="Ball S.L."/>
            <person name="Bradley K.W."/>
            <person name="Asai D.J."/>
            <person name="Bowman C.A."/>
            <person name="Russell D.A."/>
            <person name="Pope W.H."/>
            <person name="Jacobs-Sera D."/>
            <person name="Hendrix R.W."/>
            <person name="Hatfull G.F."/>
        </authorList>
    </citation>
    <scope>NUCLEOTIDE SEQUENCE [LARGE SCALE GENOMIC DNA]</scope>
    <source>
        <strain evidence="2 3">DSM 27648</strain>
    </source>
</reference>
<sequence>MVALSLACACVSSAALLACSSSDAGTSADEKDAAISLGDAGYLDVDVPDGDKPRVDGGFEGPDGGVIREDRFITEVVSFTPGECAGFGLTKMPGVVEGPPVGGGELAGSLDVVSFGKGGEMIVGFGENAIVDGPGVDFIVFENAFWAGGNPNAPSADLAEVSVSEDGTTWKTFTCTDGTAPPFGDCAGWHPVYSSPSNGISPIDPAKAGGDQYDIGKLGLTTARFVKIRDLGTQACPSTPNRPTTVGFDLDAISIVNAKLP</sequence>
<dbReference type="Proteomes" id="UP000064967">
    <property type="component" value="Chromosome"/>
</dbReference>
<evidence type="ECO:0000313" key="3">
    <source>
        <dbReference type="Proteomes" id="UP000064967"/>
    </source>
</evidence>
<evidence type="ECO:0000256" key="1">
    <source>
        <dbReference type="SAM" id="SignalP"/>
    </source>
</evidence>
<dbReference type="STRING" id="1391654.AKJ09_07583"/>
<evidence type="ECO:0000313" key="2">
    <source>
        <dbReference type="EMBL" id="AKV00920.1"/>
    </source>
</evidence>
<dbReference type="AlphaFoldDB" id="A0A0K1Q680"/>
<proteinExistence type="predicted"/>
<dbReference type="KEGG" id="llu:AKJ09_07583"/>
<keyword evidence="3" id="KW-1185">Reference proteome</keyword>
<feature type="signal peptide" evidence="1">
    <location>
        <begin position="1"/>
        <end position="24"/>
    </location>
</feature>
<gene>
    <name evidence="2" type="ORF">AKJ09_07583</name>
</gene>